<feature type="region of interest" description="Disordered" evidence="1">
    <location>
        <begin position="1"/>
        <end position="56"/>
    </location>
</feature>
<dbReference type="Proteomes" id="UP000504634">
    <property type="component" value="Unplaced"/>
</dbReference>
<dbReference type="InterPro" id="IPR036322">
    <property type="entry name" value="WD40_repeat_dom_sf"/>
</dbReference>
<feature type="compositionally biased region" description="Basic and acidic residues" evidence="1">
    <location>
        <begin position="646"/>
        <end position="669"/>
    </location>
</feature>
<dbReference type="AlphaFoldDB" id="A0A6J2TVM3"/>
<dbReference type="OrthoDB" id="8195041at2759"/>
<organism evidence="2 3">
    <name type="scientific">Drosophila lebanonensis</name>
    <name type="common">Fruit fly</name>
    <name type="synonym">Scaptodrosophila lebanonensis</name>
    <dbReference type="NCBI Taxonomy" id="7225"/>
    <lineage>
        <taxon>Eukaryota</taxon>
        <taxon>Metazoa</taxon>
        <taxon>Ecdysozoa</taxon>
        <taxon>Arthropoda</taxon>
        <taxon>Hexapoda</taxon>
        <taxon>Insecta</taxon>
        <taxon>Pterygota</taxon>
        <taxon>Neoptera</taxon>
        <taxon>Endopterygota</taxon>
        <taxon>Diptera</taxon>
        <taxon>Brachycera</taxon>
        <taxon>Muscomorpha</taxon>
        <taxon>Ephydroidea</taxon>
        <taxon>Drosophilidae</taxon>
        <taxon>Scaptodrosophila</taxon>
    </lineage>
</organism>
<name>A0A6J2TVM3_DROLE</name>
<sequence length="848" mass="96731">MPRRNETRLRLIKKQRQPPAKKFKPETSFSGSEEESDLSPYSFRTSDEEDGDSDTKKIRKAVSETPVVVPHFTCPVLNKGLGASKQLVAYPSCSLSEPTALFVTNRTTPIMDPCLTRCDAVENWTARSEWLRHEYLKETEKMKQREKKHKHNIYNHNLYRFAEHVALQEYPYFRDSYDYHYTGGSLSLMQFGDIKTSMKLALHVSGPKLQDLHFSQFDGTTDAAEQWRLEPFYSQEIDSVSDEIFEILPIESFRANHGNMFLARSLTEICIYELKRCASRGTTEYELNLQGKYSSHNGPFISAAQGISDVNTLAIACQDRTVRFVDLVTSSDIAKHDVCMVNGLKQTANNWAQLLPCLSEKSSFYYACQPVLLTIDMRCASDNNNPCFASSAYSNMCETFSCLARSANPNLLYVGSNHKLHCLDMRCLGKKLTDRSVITWTHQMRYPPTFMDAFMHDGSEYVALCSPLPSDQRICELTGALANSFTEMSSPTFPYAPVTMEEALRESRVRGFVDVYADLGERIKTHITGLKFHSLDNPGDNSFAQLLTSNSMGDVYCQRLTVRKEEDAVQETRIGPHTDEALRVYGRMVRKKVTRTLKCTAVDDIKVMREIMGSGIAPKSEEELEIEDVTIDYGFEPPNDESDGSQNEKPETSQKKKKEPKPEDKTDIKKKIKALNRGSWQKSAYKLCNYNDFLSKRLLSIWEIDEKYDLTPDVDIKELDSKLMEGIHDNYDHTETWLKKLPKAEEMPALINESKSPFVEGTDLPKYDDAINADYEVIDSLTNEADLHMKVECEESYNETLAQRFSIQAHSTLQPDQFTAVEFYYEPSTSQSRPTKRAKTKSSYQKGF</sequence>
<evidence type="ECO:0000256" key="1">
    <source>
        <dbReference type="SAM" id="MobiDB-lite"/>
    </source>
</evidence>
<gene>
    <name evidence="3" type="primary">LOC115627863</name>
</gene>
<keyword evidence="2" id="KW-1185">Reference proteome</keyword>
<feature type="region of interest" description="Disordered" evidence="1">
    <location>
        <begin position="826"/>
        <end position="848"/>
    </location>
</feature>
<evidence type="ECO:0000313" key="2">
    <source>
        <dbReference type="Proteomes" id="UP000504634"/>
    </source>
</evidence>
<proteinExistence type="predicted"/>
<protein>
    <submittedName>
        <fullName evidence="3">Uncharacterized protein LOC115627863</fullName>
    </submittedName>
</protein>
<dbReference type="GeneID" id="115627863"/>
<dbReference type="RefSeq" id="XP_030379600.1">
    <property type="nucleotide sequence ID" value="XM_030523740.1"/>
</dbReference>
<dbReference type="SUPFAM" id="SSF50978">
    <property type="entry name" value="WD40 repeat-like"/>
    <property type="match status" value="1"/>
</dbReference>
<accession>A0A6J2TVM3</accession>
<reference evidence="3" key="1">
    <citation type="submission" date="2025-08" db="UniProtKB">
        <authorList>
            <consortium name="RefSeq"/>
        </authorList>
    </citation>
    <scope>IDENTIFICATION</scope>
    <source>
        <strain evidence="3">11010-0011.00</strain>
        <tissue evidence="3">Whole body</tissue>
    </source>
</reference>
<feature type="region of interest" description="Disordered" evidence="1">
    <location>
        <begin position="633"/>
        <end position="669"/>
    </location>
</feature>
<feature type="compositionally biased region" description="Basic residues" evidence="1">
    <location>
        <begin position="10"/>
        <end position="22"/>
    </location>
</feature>
<dbReference type="CTD" id="37450"/>
<evidence type="ECO:0000313" key="3">
    <source>
        <dbReference type="RefSeq" id="XP_030379600.1"/>
    </source>
</evidence>